<proteinExistence type="predicted"/>
<evidence type="ECO:0000313" key="7">
    <source>
        <dbReference type="EMBL" id="RMI43350.1"/>
    </source>
</evidence>
<dbReference type="InterPro" id="IPR009057">
    <property type="entry name" value="Homeodomain-like_sf"/>
</dbReference>
<dbReference type="Pfam" id="PF02909">
    <property type="entry name" value="TetR_C_1"/>
    <property type="match status" value="1"/>
</dbReference>
<evidence type="ECO:0000256" key="5">
    <source>
        <dbReference type="SAM" id="MobiDB-lite"/>
    </source>
</evidence>
<evidence type="ECO:0000256" key="3">
    <source>
        <dbReference type="ARBA" id="ARBA00023163"/>
    </source>
</evidence>
<dbReference type="Gene3D" id="1.10.357.10">
    <property type="entry name" value="Tetracycline Repressor, domain 2"/>
    <property type="match status" value="1"/>
</dbReference>
<dbReference type="PROSITE" id="PS50977">
    <property type="entry name" value="HTH_TETR_2"/>
    <property type="match status" value="1"/>
</dbReference>
<feature type="domain" description="HTH tetR-type" evidence="6">
    <location>
        <begin position="25"/>
        <end position="85"/>
    </location>
</feature>
<dbReference type="Pfam" id="PF00440">
    <property type="entry name" value="TetR_N"/>
    <property type="match status" value="1"/>
</dbReference>
<evidence type="ECO:0000256" key="1">
    <source>
        <dbReference type="ARBA" id="ARBA00023015"/>
    </source>
</evidence>
<reference evidence="7 8" key="1">
    <citation type="submission" date="2018-10" db="EMBL/GenBank/DDBJ databases">
        <title>Isolation from soil.</title>
        <authorList>
            <person name="Hu J."/>
        </authorList>
    </citation>
    <scope>NUCLEOTIDE SEQUENCE [LARGE SCALE GENOMIC DNA]</scope>
    <source>
        <strain evidence="7 8">NEAU-Ht49</strain>
    </source>
</reference>
<dbReference type="EMBL" id="RFFG01000026">
    <property type="protein sequence ID" value="RMI43350.1"/>
    <property type="molecule type" value="Genomic_DNA"/>
</dbReference>
<evidence type="ECO:0000256" key="2">
    <source>
        <dbReference type="ARBA" id="ARBA00023125"/>
    </source>
</evidence>
<keyword evidence="2 4" id="KW-0238">DNA-binding</keyword>
<dbReference type="InterPro" id="IPR001647">
    <property type="entry name" value="HTH_TetR"/>
</dbReference>
<accession>A0A3M2M2M2</accession>
<feature type="region of interest" description="Disordered" evidence="5">
    <location>
        <begin position="1"/>
        <end position="25"/>
    </location>
</feature>
<dbReference type="Gene3D" id="1.10.10.60">
    <property type="entry name" value="Homeodomain-like"/>
    <property type="match status" value="1"/>
</dbReference>
<dbReference type="Proteomes" id="UP000282674">
    <property type="component" value="Unassembled WGS sequence"/>
</dbReference>
<dbReference type="OrthoDB" id="3818006at2"/>
<protein>
    <submittedName>
        <fullName evidence="7">TetR/AcrR family transcriptional regulator</fullName>
    </submittedName>
</protein>
<feature type="compositionally biased region" description="Low complexity" evidence="5">
    <location>
        <begin position="255"/>
        <end position="273"/>
    </location>
</feature>
<feature type="DNA-binding region" description="H-T-H motif" evidence="4">
    <location>
        <begin position="48"/>
        <end position="67"/>
    </location>
</feature>
<feature type="region of interest" description="Disordered" evidence="5">
    <location>
        <begin position="248"/>
        <end position="293"/>
    </location>
</feature>
<name>A0A3M2M2M2_9ACTN</name>
<keyword evidence="3" id="KW-0804">Transcription</keyword>
<dbReference type="SUPFAM" id="SSF48498">
    <property type="entry name" value="Tetracyclin repressor-like, C-terminal domain"/>
    <property type="match status" value="1"/>
</dbReference>
<evidence type="ECO:0000259" key="6">
    <source>
        <dbReference type="PROSITE" id="PS50977"/>
    </source>
</evidence>
<dbReference type="AlphaFoldDB" id="A0A3M2M2M2"/>
<dbReference type="RefSeq" id="WP_122195345.1">
    <property type="nucleotide sequence ID" value="NZ_JBHSKC010000012.1"/>
</dbReference>
<dbReference type="InterPro" id="IPR036271">
    <property type="entry name" value="Tet_transcr_reg_TetR-rel_C_sf"/>
</dbReference>
<keyword evidence="8" id="KW-1185">Reference proteome</keyword>
<evidence type="ECO:0000256" key="4">
    <source>
        <dbReference type="PROSITE-ProRule" id="PRU00335"/>
    </source>
</evidence>
<evidence type="ECO:0000313" key="8">
    <source>
        <dbReference type="Proteomes" id="UP000282674"/>
    </source>
</evidence>
<dbReference type="GO" id="GO:0045892">
    <property type="term" value="P:negative regulation of DNA-templated transcription"/>
    <property type="evidence" value="ECO:0007669"/>
    <property type="project" value="InterPro"/>
</dbReference>
<gene>
    <name evidence="7" type="ORF">EBO15_16900</name>
</gene>
<dbReference type="InterPro" id="IPR023772">
    <property type="entry name" value="DNA-bd_HTH_TetR-type_CS"/>
</dbReference>
<keyword evidence="1" id="KW-0805">Transcription regulation</keyword>
<dbReference type="InterPro" id="IPR004111">
    <property type="entry name" value="Repressor_TetR_C"/>
</dbReference>
<comment type="caution">
    <text evidence="7">The sequence shown here is derived from an EMBL/GenBank/DDBJ whole genome shotgun (WGS) entry which is preliminary data.</text>
</comment>
<organism evidence="7 8">
    <name type="scientific">Actinomadura harenae</name>
    <dbReference type="NCBI Taxonomy" id="2483351"/>
    <lineage>
        <taxon>Bacteria</taxon>
        <taxon>Bacillati</taxon>
        <taxon>Actinomycetota</taxon>
        <taxon>Actinomycetes</taxon>
        <taxon>Streptosporangiales</taxon>
        <taxon>Thermomonosporaceae</taxon>
        <taxon>Actinomadura</taxon>
    </lineage>
</organism>
<dbReference type="SUPFAM" id="SSF46689">
    <property type="entry name" value="Homeodomain-like"/>
    <property type="match status" value="1"/>
</dbReference>
<sequence length="293" mass="32099">MPRKTDPISDSVWMRPERPRRGRPQLSRGEIVTAAVALLDAEGLEGFSMRRLGAALGAGATSLYFYVDGKNELLDLAMDEIMGEVPLPGPEVRWREAAAGFVREMRRMLVRHPWVIGLFGTRLTIGPNSLRFSDRFIEVFLSAGFSGQAVSWASSVLMSHAVGSAAGQASYQRATEGLGLEHEELLERFDPFVVEQAERYPAYARWWLENRDQMAGWDGPEEGAEFGAQRILDGLELWLHREHLEAVSPARPKRATGGDAASDAASDTASDTASDADADVNADAVSGQRPADR</sequence>
<dbReference type="GO" id="GO:0003677">
    <property type="term" value="F:DNA binding"/>
    <property type="evidence" value="ECO:0007669"/>
    <property type="project" value="UniProtKB-UniRule"/>
</dbReference>
<dbReference type="PROSITE" id="PS01081">
    <property type="entry name" value="HTH_TETR_1"/>
    <property type="match status" value="1"/>
</dbReference>